<dbReference type="InterPro" id="IPR051474">
    <property type="entry name" value="Anti-sigma-K/W_factor"/>
</dbReference>
<feature type="transmembrane region" description="Helical" evidence="9">
    <location>
        <begin position="114"/>
        <end position="137"/>
    </location>
</feature>
<dbReference type="Pfam" id="PF10099">
    <property type="entry name" value="RskA_C"/>
    <property type="match status" value="1"/>
</dbReference>
<dbReference type="InterPro" id="IPR018764">
    <property type="entry name" value="RskA_C"/>
</dbReference>
<name>A0A5M6DHU2_9BACT</name>
<feature type="domain" description="Anti-sigma K factor RskA C-terminal" evidence="10">
    <location>
        <begin position="118"/>
        <end position="277"/>
    </location>
</feature>
<protein>
    <recommendedName>
        <fullName evidence="8">Regulator of SigK</fullName>
    </recommendedName>
    <alternativeName>
        <fullName evidence="7">Sigma-K anti-sigma factor RskA</fullName>
    </alternativeName>
</protein>
<proteinExistence type="predicted"/>
<evidence type="ECO:0000256" key="2">
    <source>
        <dbReference type="ARBA" id="ARBA00004236"/>
    </source>
</evidence>
<keyword evidence="3" id="KW-1003">Cell membrane</keyword>
<dbReference type="GO" id="GO:0016989">
    <property type="term" value="F:sigma factor antagonist activity"/>
    <property type="evidence" value="ECO:0007669"/>
    <property type="project" value="TreeGrafter"/>
</dbReference>
<dbReference type="AlphaFoldDB" id="A0A5M6DHU2"/>
<evidence type="ECO:0000313" key="12">
    <source>
        <dbReference type="Proteomes" id="UP000323426"/>
    </source>
</evidence>
<keyword evidence="12" id="KW-1185">Reference proteome</keyword>
<accession>A0A5M6DHU2</accession>
<dbReference type="EMBL" id="VWSF01000010">
    <property type="protein sequence ID" value="KAA5544845.1"/>
    <property type="molecule type" value="Genomic_DNA"/>
</dbReference>
<evidence type="ECO:0000256" key="9">
    <source>
        <dbReference type="SAM" id="Phobius"/>
    </source>
</evidence>
<evidence type="ECO:0000256" key="5">
    <source>
        <dbReference type="ARBA" id="ARBA00022989"/>
    </source>
</evidence>
<dbReference type="PANTHER" id="PTHR37461">
    <property type="entry name" value="ANTI-SIGMA-K FACTOR RSKA"/>
    <property type="match status" value="1"/>
</dbReference>
<dbReference type="Gene3D" id="1.10.10.1320">
    <property type="entry name" value="Anti-sigma factor, zinc-finger domain"/>
    <property type="match status" value="1"/>
</dbReference>
<evidence type="ECO:0000256" key="4">
    <source>
        <dbReference type="ARBA" id="ARBA00022692"/>
    </source>
</evidence>
<keyword evidence="4 9" id="KW-0812">Transmembrane</keyword>
<dbReference type="GO" id="GO:0006417">
    <property type="term" value="P:regulation of translation"/>
    <property type="evidence" value="ECO:0007669"/>
    <property type="project" value="TreeGrafter"/>
</dbReference>
<sequence>MNIEEYISSGVLELYAAGVLTAAERAEVEQVAAQYPAVKQELALITRTLDRYAEMHAVTPPPALKNKVLQAVFQPEAKQAVNNNYQAETITGPEPDAKIIPFGRSANQAAASMAFKWVVAAALVLLVLSNALSIYFYQNWKKADESLQIALNTQQQYAQNIQQVQQKLAQNQKVLTLMSDANTLRVELKGVEKSPDARVTVYWHRLTKDVYLNVDNLPTPPANKQYQLWALVDGKPLDAGLVSGPNIATDLHHMKDVQQAQAFAITLEPKGGSINPTLAEMYVMGKI</sequence>
<evidence type="ECO:0000256" key="6">
    <source>
        <dbReference type="ARBA" id="ARBA00023136"/>
    </source>
</evidence>
<dbReference type="GO" id="GO:0005886">
    <property type="term" value="C:plasma membrane"/>
    <property type="evidence" value="ECO:0007669"/>
    <property type="project" value="UniProtKB-SubCell"/>
</dbReference>
<comment type="subcellular location">
    <subcellularLocation>
        <location evidence="2">Cell membrane</location>
    </subcellularLocation>
    <subcellularLocation>
        <location evidence="1">Membrane</location>
        <topology evidence="1">Single-pass membrane protein</topology>
    </subcellularLocation>
</comment>
<organism evidence="11 12">
    <name type="scientific">Adhaeribacter rhizoryzae</name>
    <dbReference type="NCBI Taxonomy" id="2607907"/>
    <lineage>
        <taxon>Bacteria</taxon>
        <taxon>Pseudomonadati</taxon>
        <taxon>Bacteroidota</taxon>
        <taxon>Cytophagia</taxon>
        <taxon>Cytophagales</taxon>
        <taxon>Hymenobacteraceae</taxon>
        <taxon>Adhaeribacter</taxon>
    </lineage>
</organism>
<dbReference type="Proteomes" id="UP000323426">
    <property type="component" value="Unassembled WGS sequence"/>
</dbReference>
<dbReference type="RefSeq" id="WP_150089094.1">
    <property type="nucleotide sequence ID" value="NZ_VWSF01000010.1"/>
</dbReference>
<keyword evidence="5 9" id="KW-1133">Transmembrane helix</keyword>
<keyword evidence="6 9" id="KW-0472">Membrane</keyword>
<evidence type="ECO:0000256" key="7">
    <source>
        <dbReference type="ARBA" id="ARBA00029829"/>
    </source>
</evidence>
<dbReference type="PANTHER" id="PTHR37461:SF1">
    <property type="entry name" value="ANTI-SIGMA-K FACTOR RSKA"/>
    <property type="match status" value="1"/>
</dbReference>
<evidence type="ECO:0000256" key="8">
    <source>
        <dbReference type="ARBA" id="ARBA00030803"/>
    </source>
</evidence>
<evidence type="ECO:0000259" key="10">
    <source>
        <dbReference type="Pfam" id="PF10099"/>
    </source>
</evidence>
<evidence type="ECO:0000256" key="1">
    <source>
        <dbReference type="ARBA" id="ARBA00004167"/>
    </source>
</evidence>
<evidence type="ECO:0000313" key="11">
    <source>
        <dbReference type="EMBL" id="KAA5544845.1"/>
    </source>
</evidence>
<evidence type="ECO:0000256" key="3">
    <source>
        <dbReference type="ARBA" id="ARBA00022475"/>
    </source>
</evidence>
<gene>
    <name evidence="11" type="ORF">F0145_14275</name>
</gene>
<dbReference type="InterPro" id="IPR041916">
    <property type="entry name" value="Anti_sigma_zinc_sf"/>
</dbReference>
<comment type="caution">
    <text evidence="11">The sequence shown here is derived from an EMBL/GenBank/DDBJ whole genome shotgun (WGS) entry which is preliminary data.</text>
</comment>
<reference evidence="11 12" key="1">
    <citation type="submission" date="2019-09" db="EMBL/GenBank/DDBJ databases">
        <title>Genome sequence and assembly of Adhaeribacter sp.</title>
        <authorList>
            <person name="Chhetri G."/>
        </authorList>
    </citation>
    <scope>NUCLEOTIDE SEQUENCE [LARGE SCALE GENOMIC DNA]</scope>
    <source>
        <strain evidence="11 12">DK36</strain>
    </source>
</reference>